<dbReference type="Proteomes" id="UP001156664">
    <property type="component" value="Unassembled WGS sequence"/>
</dbReference>
<feature type="domain" description="CMP/dCMP-type deaminase" evidence="9">
    <location>
        <begin position="16"/>
        <end position="130"/>
    </location>
</feature>
<dbReference type="PANTHER" id="PTHR11079">
    <property type="entry name" value="CYTOSINE DEAMINASE FAMILY MEMBER"/>
    <property type="match status" value="1"/>
</dbReference>
<dbReference type="RefSeq" id="WP_284280852.1">
    <property type="nucleotide sequence ID" value="NZ_BSOJ01000015.1"/>
</dbReference>
<sequence>MNNSQRFQLRQHQGDQQDLAWMRRALELADEAAREGEVPIGAVLVENGTEIGAGYNQPIARHDPTAHAEVVALRSACRHLGNYRLAPGATLYVTLAPCLMCLGAIFHARVGRVVVGATDSRFAPPISELLSHFEGNHAWSSCAFETDCLADESRSKLVAFFDSRRHSRESALMLLSSLSDLPNIGKSALRQLQALGYQQGSDLLQPTMEANAERIERHIQTLSRLEHAQEIAMLSSLCDYLRGNVVRSWKTYLPADGGLPH</sequence>
<keyword evidence="3 8" id="KW-0819">tRNA processing</keyword>
<feature type="binding site" evidence="8">
    <location>
        <position position="98"/>
    </location>
    <ligand>
        <name>Zn(2+)</name>
        <dbReference type="ChEBI" id="CHEBI:29105"/>
        <note>catalytic</note>
    </ligand>
</feature>
<dbReference type="CDD" id="cd01285">
    <property type="entry name" value="nucleoside_deaminase"/>
    <property type="match status" value="1"/>
</dbReference>
<evidence type="ECO:0000256" key="1">
    <source>
        <dbReference type="ARBA" id="ARBA00010669"/>
    </source>
</evidence>
<dbReference type="PROSITE" id="PS00903">
    <property type="entry name" value="CYT_DCMP_DEAMINASES_1"/>
    <property type="match status" value="1"/>
</dbReference>
<dbReference type="NCBIfam" id="NF008113">
    <property type="entry name" value="PRK10860.1"/>
    <property type="match status" value="1"/>
</dbReference>
<gene>
    <name evidence="8" type="primary">tadA</name>
    <name evidence="10" type="ORF">GCM10007875_13960</name>
</gene>
<dbReference type="SUPFAM" id="SSF53927">
    <property type="entry name" value="Cytidine deaminase-like"/>
    <property type="match status" value="1"/>
</dbReference>
<evidence type="ECO:0000256" key="3">
    <source>
        <dbReference type="ARBA" id="ARBA00022694"/>
    </source>
</evidence>
<dbReference type="Gene3D" id="3.40.140.10">
    <property type="entry name" value="Cytidine Deaminase, domain 2"/>
    <property type="match status" value="1"/>
</dbReference>
<keyword evidence="5 8" id="KW-0378">Hydrolase</keyword>
<organism evidence="10 11">
    <name type="scientific">Limnobacter litoralis</name>
    <dbReference type="NCBI Taxonomy" id="481366"/>
    <lineage>
        <taxon>Bacteria</taxon>
        <taxon>Pseudomonadati</taxon>
        <taxon>Pseudomonadota</taxon>
        <taxon>Betaproteobacteria</taxon>
        <taxon>Burkholderiales</taxon>
        <taxon>Burkholderiaceae</taxon>
        <taxon>Limnobacter</taxon>
    </lineage>
</organism>
<evidence type="ECO:0000313" key="11">
    <source>
        <dbReference type="Proteomes" id="UP001156664"/>
    </source>
</evidence>
<feature type="binding site" evidence="8">
    <location>
        <position position="101"/>
    </location>
    <ligand>
        <name>Zn(2+)</name>
        <dbReference type="ChEBI" id="CHEBI:29105"/>
        <note>catalytic</note>
    </ligand>
</feature>
<feature type="active site" description="Proton donor" evidence="8">
    <location>
        <position position="69"/>
    </location>
</feature>
<evidence type="ECO:0000256" key="4">
    <source>
        <dbReference type="ARBA" id="ARBA00022723"/>
    </source>
</evidence>
<keyword evidence="11" id="KW-1185">Reference proteome</keyword>
<dbReference type="EMBL" id="BSOJ01000015">
    <property type="protein sequence ID" value="GLR26306.1"/>
    <property type="molecule type" value="Genomic_DNA"/>
</dbReference>
<evidence type="ECO:0000256" key="2">
    <source>
        <dbReference type="ARBA" id="ARBA00011738"/>
    </source>
</evidence>
<dbReference type="InterPro" id="IPR002125">
    <property type="entry name" value="CMP_dCMP_dom"/>
</dbReference>
<accession>A0ABQ5YSQ2</accession>
<comment type="similarity">
    <text evidence="1">Belongs to the cytidine and deoxycytidylate deaminase family. ADAT2 subfamily.</text>
</comment>
<evidence type="ECO:0000256" key="7">
    <source>
        <dbReference type="ARBA" id="ARBA00048045"/>
    </source>
</evidence>
<dbReference type="InterPro" id="IPR016193">
    <property type="entry name" value="Cytidine_deaminase-like"/>
</dbReference>
<comment type="catalytic activity">
    <reaction evidence="7 8">
        <text>adenosine(34) in tRNA + H2O + H(+) = inosine(34) in tRNA + NH4(+)</text>
        <dbReference type="Rhea" id="RHEA:43168"/>
        <dbReference type="Rhea" id="RHEA-COMP:10373"/>
        <dbReference type="Rhea" id="RHEA-COMP:10374"/>
        <dbReference type="ChEBI" id="CHEBI:15377"/>
        <dbReference type="ChEBI" id="CHEBI:15378"/>
        <dbReference type="ChEBI" id="CHEBI:28938"/>
        <dbReference type="ChEBI" id="CHEBI:74411"/>
        <dbReference type="ChEBI" id="CHEBI:82852"/>
        <dbReference type="EC" id="3.5.4.33"/>
    </reaction>
</comment>
<comment type="function">
    <text evidence="8">Catalyzes the deamination of adenosine to inosine at the wobble position 34 of tRNA(Arg2).</text>
</comment>
<dbReference type="InterPro" id="IPR016192">
    <property type="entry name" value="APOBEC/CMP_deaminase_Zn-bd"/>
</dbReference>
<feature type="binding site" evidence="8">
    <location>
        <position position="67"/>
    </location>
    <ligand>
        <name>Zn(2+)</name>
        <dbReference type="ChEBI" id="CHEBI:29105"/>
        <note>catalytic</note>
    </ligand>
</feature>
<evidence type="ECO:0000256" key="6">
    <source>
        <dbReference type="ARBA" id="ARBA00022833"/>
    </source>
</evidence>
<dbReference type="PANTHER" id="PTHR11079:SF202">
    <property type="entry name" value="TRNA-SPECIFIC ADENOSINE DEAMINASE"/>
    <property type="match status" value="1"/>
</dbReference>
<dbReference type="InterPro" id="IPR028883">
    <property type="entry name" value="tRNA_aden_deaminase"/>
</dbReference>
<keyword evidence="4 8" id="KW-0479">Metal-binding</keyword>
<comment type="subunit">
    <text evidence="2 8">Homodimer.</text>
</comment>
<keyword evidence="6 8" id="KW-0862">Zinc</keyword>
<evidence type="ECO:0000256" key="8">
    <source>
        <dbReference type="HAMAP-Rule" id="MF_00972"/>
    </source>
</evidence>
<dbReference type="HAMAP" id="MF_00972">
    <property type="entry name" value="tRNA_aden_deaminase"/>
    <property type="match status" value="1"/>
</dbReference>
<name>A0ABQ5YSQ2_9BURK</name>
<evidence type="ECO:0000313" key="10">
    <source>
        <dbReference type="EMBL" id="GLR26306.1"/>
    </source>
</evidence>
<dbReference type="EC" id="3.5.4.33" evidence="8"/>
<proteinExistence type="inferred from homology"/>
<protein>
    <recommendedName>
        <fullName evidence="8">tRNA-specific adenosine deaminase</fullName>
        <ecNumber evidence="8">3.5.4.33</ecNumber>
    </recommendedName>
</protein>
<reference evidence="11" key="1">
    <citation type="journal article" date="2019" name="Int. J. Syst. Evol. Microbiol.">
        <title>The Global Catalogue of Microorganisms (GCM) 10K type strain sequencing project: providing services to taxonomists for standard genome sequencing and annotation.</title>
        <authorList>
            <consortium name="The Broad Institute Genomics Platform"/>
            <consortium name="The Broad Institute Genome Sequencing Center for Infectious Disease"/>
            <person name="Wu L."/>
            <person name="Ma J."/>
        </authorList>
    </citation>
    <scope>NUCLEOTIDE SEQUENCE [LARGE SCALE GENOMIC DNA]</scope>
    <source>
        <strain evidence="11">NBRC 105857</strain>
    </source>
</reference>
<evidence type="ECO:0000259" key="9">
    <source>
        <dbReference type="PROSITE" id="PS51747"/>
    </source>
</evidence>
<comment type="caution">
    <text evidence="10">The sequence shown here is derived from an EMBL/GenBank/DDBJ whole genome shotgun (WGS) entry which is preliminary data.</text>
</comment>
<evidence type="ECO:0000256" key="5">
    <source>
        <dbReference type="ARBA" id="ARBA00022801"/>
    </source>
</evidence>
<dbReference type="Pfam" id="PF00383">
    <property type="entry name" value="dCMP_cyt_deam_1"/>
    <property type="match status" value="1"/>
</dbReference>
<comment type="cofactor">
    <cofactor evidence="8">
        <name>Zn(2+)</name>
        <dbReference type="ChEBI" id="CHEBI:29105"/>
    </cofactor>
    <text evidence="8">Binds 1 zinc ion per subunit.</text>
</comment>
<dbReference type="PROSITE" id="PS51747">
    <property type="entry name" value="CYT_DCMP_DEAMINASES_2"/>
    <property type="match status" value="1"/>
</dbReference>